<dbReference type="RefSeq" id="WP_036703203.1">
    <property type="nucleotide sequence ID" value="NZ_FNNA01000004.1"/>
</dbReference>
<dbReference type="OrthoDB" id="9775455at2"/>
<evidence type="ECO:0000256" key="1">
    <source>
        <dbReference type="RuleBase" id="RU004003"/>
    </source>
</evidence>
<gene>
    <name evidence="5" type="ORF">SAMN05444276_104101</name>
</gene>
<dbReference type="PANTHER" id="PTHR30332:SF17">
    <property type="entry name" value="TYPE IV PILIATION SYSTEM PROTEIN DR_0774-RELATED"/>
    <property type="match status" value="1"/>
</dbReference>
<dbReference type="Proteomes" id="UP000182944">
    <property type="component" value="Unassembled WGS sequence"/>
</dbReference>
<dbReference type="InterPro" id="IPR004846">
    <property type="entry name" value="T2SS/T3SS_dom"/>
</dbReference>
<dbReference type="PANTHER" id="PTHR30332">
    <property type="entry name" value="PROBABLE GENERAL SECRETION PATHWAY PROTEIN D"/>
    <property type="match status" value="1"/>
</dbReference>
<dbReference type="GO" id="GO:0015627">
    <property type="term" value="C:type II protein secretion system complex"/>
    <property type="evidence" value="ECO:0007669"/>
    <property type="project" value="TreeGrafter"/>
</dbReference>
<evidence type="ECO:0000313" key="6">
    <source>
        <dbReference type="Proteomes" id="UP000182944"/>
    </source>
</evidence>
<accession>A0A099GAF9</accession>
<dbReference type="Pfam" id="PF00263">
    <property type="entry name" value="Secretin"/>
    <property type="match status" value="1"/>
</dbReference>
<dbReference type="AlphaFoldDB" id="A0A099G0Y2"/>
<evidence type="ECO:0000259" key="3">
    <source>
        <dbReference type="Pfam" id="PF00263"/>
    </source>
</evidence>
<dbReference type="GO" id="GO:0009306">
    <property type="term" value="P:protein secretion"/>
    <property type="evidence" value="ECO:0007669"/>
    <property type="project" value="InterPro"/>
</dbReference>
<dbReference type="InterPro" id="IPR032789">
    <property type="entry name" value="T2SS-T3SS_pil_N"/>
</dbReference>
<evidence type="ECO:0000256" key="2">
    <source>
        <dbReference type="SAM" id="SignalP"/>
    </source>
</evidence>
<comment type="similarity">
    <text evidence="1">Belongs to the bacterial secretin family.</text>
</comment>
<protein>
    <submittedName>
        <fullName evidence="5">Pilus assembly protein CpaC</fullName>
    </submittedName>
</protein>
<accession>A0A099G0Y2</accession>
<evidence type="ECO:0000313" key="5">
    <source>
        <dbReference type="EMBL" id="SDX29781.1"/>
    </source>
</evidence>
<feature type="signal peptide" evidence="2">
    <location>
        <begin position="1"/>
        <end position="26"/>
    </location>
</feature>
<feature type="domain" description="Type II/III secretion system secretin-like" evidence="3">
    <location>
        <begin position="230"/>
        <end position="383"/>
    </location>
</feature>
<dbReference type="InterPro" id="IPR050810">
    <property type="entry name" value="Bact_Secretion_Sys_Channel"/>
</dbReference>
<proteinExistence type="inferred from homology"/>
<keyword evidence="2" id="KW-0732">Signal</keyword>
<feature type="chain" id="PRO_5009751286" evidence="2">
    <location>
        <begin position="27"/>
        <end position="408"/>
    </location>
</feature>
<evidence type="ECO:0000259" key="4">
    <source>
        <dbReference type="Pfam" id="PF13629"/>
    </source>
</evidence>
<organism evidence="5 6">
    <name type="scientific">Paracoccus sanguinis</name>
    <dbReference type="NCBI Taxonomy" id="1545044"/>
    <lineage>
        <taxon>Bacteria</taxon>
        <taxon>Pseudomonadati</taxon>
        <taxon>Pseudomonadota</taxon>
        <taxon>Alphaproteobacteria</taxon>
        <taxon>Rhodobacterales</taxon>
        <taxon>Paracoccaceae</taxon>
        <taxon>Paracoccus</taxon>
    </lineage>
</organism>
<sequence length="408" mass="42616">MTRLLTFLLTALWLSAAAAPAALAQAALTMSVGEGRDLTMPDGASSVLVADPGIADAQATSPRSIFVTAVSPGSTTIIVRDADARTIRQFAIKVRRGTGGAGRALGRSISLTETDDGAILSGTAMDITDAQSVSGAQRVLDDQGLLVQDRTTYAGPNQVSLRVRFVEASRNDLRRVGLDLSALDSTGAGPLRISGLADPTGFLGGADYNTPAVGARMRAGGLTFDTLLEALEQRGVVQILSEPTLTTVTGQTASFRAGGEFAYPVNQGDGVIAAEFKEYGVAIDFTPTILPGNRIAIHVAPEVSFVDESNTSAVAGFRVPGVSVRRADTTVEVASGQTFAIAGLYEQYSAQSGAGVPGISQVLGRNQRTRRERELMIFITPYLAEATDAVAQRPRRAAPQSSVGFITR</sequence>
<dbReference type="EMBL" id="FNNA01000004">
    <property type="protein sequence ID" value="SDX29781.1"/>
    <property type="molecule type" value="Genomic_DNA"/>
</dbReference>
<feature type="domain" description="Pilus formation protein N-terminal" evidence="4">
    <location>
        <begin position="26"/>
        <end position="94"/>
    </location>
</feature>
<dbReference type="STRING" id="1545044.SAMN05444276_104101"/>
<reference evidence="6" key="1">
    <citation type="submission" date="2016-10" db="EMBL/GenBank/DDBJ databases">
        <authorList>
            <person name="Varghese N."/>
            <person name="Submissions S."/>
        </authorList>
    </citation>
    <scope>NUCLEOTIDE SEQUENCE [LARGE SCALE GENOMIC DNA]</scope>
    <source>
        <strain evidence="6">DSM 29303</strain>
    </source>
</reference>
<name>A0A099G0Y2_9RHOB</name>
<keyword evidence="6" id="KW-1185">Reference proteome</keyword>
<dbReference type="Pfam" id="PF13629">
    <property type="entry name" value="T2SS-T3SS_pil_N"/>
    <property type="match status" value="1"/>
</dbReference>